<accession>A0A2H1HIY0</accession>
<comment type="function">
    <text evidence="5">Could be a nuclease involved in processing of the 5'-end of pre-16S rRNA.</text>
</comment>
<dbReference type="Gene3D" id="3.30.420.140">
    <property type="entry name" value="YqgF/RNase H-like domain"/>
    <property type="match status" value="1"/>
</dbReference>
<reference evidence="19" key="2">
    <citation type="submission" date="2016-09" db="EMBL/GenBank/DDBJ databases">
        <title>Complete Genome Sequence of Brevibacterium linens SMQ-1335.</title>
        <authorList>
            <person name="de Melo A.G."/>
            <person name="Labrie S.J."/>
            <person name="Dumaresq J."/>
            <person name="Roberts R.J."/>
            <person name="Tremblay D.M."/>
            <person name="Moineau S."/>
        </authorList>
    </citation>
    <scope>NUCLEOTIDE SEQUENCE [LARGE SCALE GENOMIC DNA]</scope>
    <source>
        <strain evidence="19">SMQ-1335</strain>
    </source>
</reference>
<evidence type="ECO:0000256" key="3">
    <source>
        <dbReference type="ARBA" id="ARBA00022722"/>
    </source>
</evidence>
<evidence type="ECO:0000313" key="28">
    <source>
        <dbReference type="Proteomes" id="UP000282731"/>
    </source>
</evidence>
<dbReference type="OrthoDB" id="9790539at2"/>
<dbReference type="PANTHER" id="PTHR33317:SF4">
    <property type="entry name" value="POLYNUCLEOTIDYL TRANSFERASE, RIBONUCLEASE H-LIKE SUPERFAMILY PROTEIN"/>
    <property type="match status" value="1"/>
</dbReference>
<proteinExistence type="inferred from homology"/>
<dbReference type="SUPFAM" id="SSF53098">
    <property type="entry name" value="Ribonuclease H-like"/>
    <property type="match status" value="1"/>
</dbReference>
<dbReference type="EMBL" id="FXZG01000001">
    <property type="protein sequence ID" value="SMX65095.1"/>
    <property type="molecule type" value="Genomic_DNA"/>
</dbReference>
<organism evidence="7 19">
    <name type="scientific">Brevibacterium aurantiacum</name>
    <dbReference type="NCBI Taxonomy" id="273384"/>
    <lineage>
        <taxon>Bacteria</taxon>
        <taxon>Bacillati</taxon>
        <taxon>Actinomycetota</taxon>
        <taxon>Actinomycetes</taxon>
        <taxon>Micrococcales</taxon>
        <taxon>Brevibacteriaceae</taxon>
        <taxon>Brevibacterium</taxon>
    </lineage>
</organism>
<dbReference type="Proteomes" id="UP000218377">
    <property type="component" value="Unassembled WGS sequence"/>
</dbReference>
<evidence type="ECO:0000313" key="14">
    <source>
        <dbReference type="EMBL" id="PCC55504.1"/>
    </source>
</evidence>
<evidence type="ECO:0000313" key="24">
    <source>
        <dbReference type="Proteomes" id="UP000218620"/>
    </source>
</evidence>
<reference evidence="15 26" key="4">
    <citation type="submission" date="2017-03" db="EMBL/GenBank/DDBJ databases">
        <authorList>
            <person name="Afonso C.L."/>
            <person name="Miller P.J."/>
            <person name="Scott M.A."/>
            <person name="Spackman E."/>
            <person name="Goraichik I."/>
            <person name="Dimitrov K.M."/>
            <person name="Suarez D.L."/>
            <person name="Swayne D.E."/>
        </authorList>
    </citation>
    <scope>NUCLEOTIDE SEQUENCE [LARGE SCALE GENOMIC DNA]</scope>
    <source>
        <strain evidence="17">6</strain>
        <strain evidence="26">6(3)</strain>
        <strain evidence="15">ATCC 9175</strain>
        <strain evidence="16">CNRZ 920</strain>
    </source>
</reference>
<reference evidence="28 29" key="6">
    <citation type="submission" date="2017-12" db="EMBL/GenBank/DDBJ databases">
        <authorList>
            <person name="Levesque S."/>
        </authorList>
    </citation>
    <scope>NUCLEOTIDE SEQUENCE [LARGE SCALE GENOMIC DNA]</scope>
    <source>
        <strain evidence="8 29">SMQ-1417</strain>
        <strain evidence="9 28">SMQ-1420</strain>
    </source>
</reference>
<dbReference type="InterPro" id="IPR006641">
    <property type="entry name" value="YqgF/RNaseH-like_dom"/>
</dbReference>
<dbReference type="InterPro" id="IPR005227">
    <property type="entry name" value="YqgF"/>
</dbReference>
<evidence type="ECO:0000313" key="23">
    <source>
        <dbReference type="Proteomes" id="UP000218377"/>
    </source>
</evidence>
<dbReference type="EMBL" id="NRGP01000009">
    <property type="protein sequence ID" value="PCC47107.1"/>
    <property type="molecule type" value="Genomic_DNA"/>
</dbReference>
<evidence type="ECO:0000313" key="17">
    <source>
        <dbReference type="EMBL" id="SMX78270.1"/>
    </source>
</evidence>
<dbReference type="CDD" id="cd16964">
    <property type="entry name" value="YqgF"/>
    <property type="match status" value="1"/>
</dbReference>
<dbReference type="EMBL" id="CP017150">
    <property type="protein sequence ID" value="AOP53918.1"/>
    <property type="molecule type" value="Genomic_DNA"/>
</dbReference>
<evidence type="ECO:0000256" key="2">
    <source>
        <dbReference type="ARBA" id="ARBA00022517"/>
    </source>
</evidence>
<evidence type="ECO:0000259" key="6">
    <source>
        <dbReference type="SMART" id="SM00732"/>
    </source>
</evidence>
<dbReference type="PANTHER" id="PTHR33317">
    <property type="entry name" value="POLYNUCLEOTIDYL TRANSFERASE, RIBONUCLEASE H-LIKE SUPERFAMILY PROTEIN"/>
    <property type="match status" value="1"/>
</dbReference>
<evidence type="ECO:0000313" key="29">
    <source>
        <dbReference type="Proteomes" id="UP000283000"/>
    </source>
</evidence>
<evidence type="ECO:0000313" key="15">
    <source>
        <dbReference type="EMBL" id="SMX62835.1"/>
    </source>
</evidence>
<evidence type="ECO:0000313" key="27">
    <source>
        <dbReference type="Proteomes" id="UP000234525"/>
    </source>
</evidence>
<keyword evidence="1 5" id="KW-0963">Cytoplasm</keyword>
<evidence type="ECO:0000313" key="25">
    <source>
        <dbReference type="Proteomes" id="UP000234289"/>
    </source>
</evidence>
<evidence type="ECO:0000313" key="16">
    <source>
        <dbReference type="EMBL" id="SMX65095.1"/>
    </source>
</evidence>
<keyword evidence="2 5" id="KW-0690">Ribosome biogenesis</keyword>
<sequence length="158" mass="17051">MSFRRGRRLGLDIGSVRIGVAASDPDGILATPLTVVRRTDEPAALKTLREIIDEYEPIELLIGDPKSLDGSARAAAATALEFAKRISAATATPIRLVDERFTTVEAHHALAAAGKNSRQRREIVDAQAAVIILQNALEYEHNTGQPAGRAMPDEESEQ</sequence>
<dbReference type="GO" id="GO:0004518">
    <property type="term" value="F:nuclease activity"/>
    <property type="evidence" value="ECO:0007669"/>
    <property type="project" value="UniProtKB-KW"/>
</dbReference>
<dbReference type="Pfam" id="PF03652">
    <property type="entry name" value="RuvX"/>
    <property type="match status" value="1"/>
</dbReference>
<dbReference type="EMBL" id="NRGX01000001">
    <property type="protein sequence ID" value="PCC20168.1"/>
    <property type="molecule type" value="Genomic_DNA"/>
</dbReference>
<dbReference type="EC" id="3.1.-.-" evidence="5"/>
<reference evidence="18 30" key="7">
    <citation type="submission" date="2018-10" db="EMBL/GenBank/DDBJ databases">
        <title>Brevibacterium genomes from Austrain hard cheese rinds.</title>
        <authorList>
            <person name="Anast J.M."/>
            <person name="Dzieciol M."/>
            <person name="Schultz D.L."/>
            <person name="Mann E."/>
            <person name="Wagner M."/>
            <person name="Schmitz-Esser S."/>
        </authorList>
    </citation>
    <scope>NUCLEOTIDE SEQUENCE [LARGE SCALE GENOMIC DNA]</scope>
    <source>
        <strain evidence="18 30">L261</strain>
    </source>
</reference>
<dbReference type="EMBL" id="NRGO01000014">
    <property type="protein sequence ID" value="PCC49659.1"/>
    <property type="molecule type" value="Genomic_DNA"/>
</dbReference>
<dbReference type="Proteomes" id="UP000234525">
    <property type="component" value="Unassembled WGS sequence"/>
</dbReference>
<dbReference type="Proteomes" id="UP000283000">
    <property type="component" value="Chromosome"/>
</dbReference>
<dbReference type="InterPro" id="IPR012337">
    <property type="entry name" value="RNaseH-like_sf"/>
</dbReference>
<evidence type="ECO:0000313" key="22">
    <source>
        <dbReference type="Proteomes" id="UP000217881"/>
    </source>
</evidence>
<evidence type="ECO:0000256" key="5">
    <source>
        <dbReference type="HAMAP-Rule" id="MF_00651"/>
    </source>
</evidence>
<dbReference type="Proteomes" id="UP000094793">
    <property type="component" value="Chromosome"/>
</dbReference>
<dbReference type="Proteomes" id="UP000234289">
    <property type="component" value="Unassembled WGS sequence"/>
</dbReference>
<dbReference type="GO" id="GO:0000967">
    <property type="term" value="P:rRNA 5'-end processing"/>
    <property type="evidence" value="ECO:0007669"/>
    <property type="project" value="UniProtKB-UniRule"/>
</dbReference>
<evidence type="ECO:0000313" key="21">
    <source>
        <dbReference type="Proteomes" id="UP000217720"/>
    </source>
</evidence>
<reference evidence="28 29" key="8">
    <citation type="submission" date="2019-01" db="EMBL/GenBank/DDBJ databases">
        <title>Comparative genomic analysis of Brevibacterium aurantiacum sheds light on its evolution and its adaptation to smear-ripened cheeses.</title>
        <authorList>
            <person name="Moineau S."/>
        </authorList>
    </citation>
    <scope>NUCLEOTIDE SEQUENCE [LARGE SCALE GENOMIC DNA]</scope>
    <source>
        <strain evidence="8 29">SMQ-1417</strain>
        <strain evidence="9 28">SMQ-1420</strain>
    </source>
</reference>
<evidence type="ECO:0000313" key="9">
    <source>
        <dbReference type="EMBL" id="AZT97506.1"/>
    </source>
</evidence>
<evidence type="ECO:0000313" key="26">
    <source>
        <dbReference type="Proteomes" id="UP000234327"/>
    </source>
</evidence>
<evidence type="ECO:0000313" key="8">
    <source>
        <dbReference type="EMBL" id="AZT93716.1"/>
    </source>
</evidence>
<comment type="similarity">
    <text evidence="5">Belongs to the YqgF HJR family.</text>
</comment>
<accession>A0A2A3Z6I2</accession>
<comment type="subcellular location">
    <subcellularLocation>
        <location evidence="5">Cytoplasm</location>
    </subcellularLocation>
</comment>
<dbReference type="EMBL" id="FXYZ01000005">
    <property type="protein sequence ID" value="SMX78270.1"/>
    <property type="molecule type" value="Genomic_DNA"/>
</dbReference>
<dbReference type="GO" id="GO:0005829">
    <property type="term" value="C:cytosol"/>
    <property type="evidence" value="ECO:0007669"/>
    <property type="project" value="TreeGrafter"/>
</dbReference>
<accession>A0A1D7W5H9</accession>
<evidence type="ECO:0000313" key="20">
    <source>
        <dbReference type="Proteomes" id="UP000217564"/>
    </source>
</evidence>
<dbReference type="Proteomes" id="UP000217564">
    <property type="component" value="Unassembled WGS sequence"/>
</dbReference>
<name>A0A1D7W5H9_BREAU</name>
<evidence type="ECO:0000313" key="18">
    <source>
        <dbReference type="EMBL" id="TGD39890.1"/>
    </source>
</evidence>
<dbReference type="EMBL" id="RHFF01000003">
    <property type="protein sequence ID" value="TGD39890.1"/>
    <property type="molecule type" value="Genomic_DNA"/>
</dbReference>
<keyword evidence="3 5" id="KW-0540">Nuclease</keyword>
<dbReference type="Proteomes" id="UP000282731">
    <property type="component" value="Chromosome"/>
</dbReference>
<dbReference type="Proteomes" id="UP000234327">
    <property type="component" value="Unassembled WGS sequence"/>
</dbReference>
<evidence type="ECO:0000313" key="10">
    <source>
        <dbReference type="EMBL" id="PCC20168.1"/>
    </source>
</evidence>
<dbReference type="EMBL" id="CP025330">
    <property type="protein sequence ID" value="AZT93716.1"/>
    <property type="molecule type" value="Genomic_DNA"/>
</dbReference>
<dbReference type="InterPro" id="IPR037027">
    <property type="entry name" value="YqgF/RNaseH-like_dom_sf"/>
</dbReference>
<dbReference type="eggNOG" id="COG0816">
    <property type="taxonomic scope" value="Bacteria"/>
</dbReference>
<dbReference type="GO" id="GO:0016788">
    <property type="term" value="F:hydrolase activity, acting on ester bonds"/>
    <property type="evidence" value="ECO:0007669"/>
    <property type="project" value="UniProtKB-UniRule"/>
</dbReference>
<dbReference type="Proteomes" id="UP000297736">
    <property type="component" value="Unassembled WGS sequence"/>
</dbReference>
<evidence type="ECO:0000313" key="7">
    <source>
        <dbReference type="EMBL" id="AOP53918.1"/>
    </source>
</evidence>
<evidence type="ECO:0000313" key="13">
    <source>
        <dbReference type="EMBL" id="PCC49659.1"/>
    </source>
</evidence>
<dbReference type="Proteomes" id="UP000217881">
    <property type="component" value="Unassembled WGS sequence"/>
</dbReference>
<dbReference type="EMBL" id="NRHA01000003">
    <property type="protein sequence ID" value="PCC55504.1"/>
    <property type="molecule type" value="Genomic_DNA"/>
</dbReference>
<evidence type="ECO:0000313" key="19">
    <source>
        <dbReference type="Proteomes" id="UP000094793"/>
    </source>
</evidence>
<gene>
    <name evidence="18" type="primary">ruvX</name>
    <name evidence="15" type="ORF">BAUR9175_00119</name>
    <name evidence="16" type="ORF">BAUR920_00073</name>
    <name evidence="17" type="ORF">BAURA63_01533</name>
    <name evidence="7" type="ORF">BLSMQ_2212</name>
    <name evidence="14" type="ORF">CIK59_01665</name>
    <name evidence="13" type="ORF">CIK62_12420</name>
    <name evidence="12" type="ORF">CIK64_06285</name>
    <name evidence="11" type="ORF">CIK65_06660</name>
    <name evidence="10" type="ORF">CIK79_18825</name>
    <name evidence="8" type="ORF">CXR23_11640</name>
    <name evidence="9" type="ORF">CXR27_11205</name>
    <name evidence="18" type="ORF">EB834_04605</name>
</gene>
<dbReference type="Proteomes" id="UP000218620">
    <property type="component" value="Unassembled WGS sequence"/>
</dbReference>
<reference evidence="7" key="1">
    <citation type="submission" date="2016-09" db="EMBL/GenBank/DDBJ databases">
        <title>Complete Genome Sequence of Brevibacterium aurantiacum SMQ-1335.</title>
        <authorList>
            <person name="de Melo A.G."/>
            <person name="Labrie S.J."/>
            <person name="Dumaresq J."/>
            <person name="Roberts R.J."/>
            <person name="Tremblay D.M."/>
            <person name="Moineau S."/>
        </authorList>
    </citation>
    <scope>NUCLEOTIDE SEQUENCE</scope>
    <source>
        <strain evidence="7">SMQ-1335</strain>
    </source>
</reference>
<protein>
    <recommendedName>
        <fullName evidence="5">Putative pre-16S rRNA nuclease</fullName>
        <ecNumber evidence="5">3.1.-.-</ecNumber>
    </recommendedName>
</protein>
<dbReference type="AlphaFoldDB" id="A0A1D7W5H9"/>
<keyword evidence="27" id="KW-1185">Reference proteome</keyword>
<reference evidence="25 27" key="5">
    <citation type="submission" date="2017-03" db="EMBL/GenBank/DDBJ databases">
        <authorList>
            <person name="Monnet C."/>
        </authorList>
    </citation>
    <scope>NUCLEOTIDE SEQUENCE [LARGE SCALE GENOMIC DNA]</scope>
    <source>
        <strain evidence="27">ATCC 9175</strain>
        <strain evidence="25">CNRZ 920</strain>
    </source>
</reference>
<dbReference type="GeneID" id="60906517"/>
<dbReference type="RefSeq" id="WP_029416490.1">
    <property type="nucleotide sequence ID" value="NZ_AAGP01000001.1"/>
</dbReference>
<dbReference type="EMBL" id="NRGQ01000006">
    <property type="protein sequence ID" value="PCC43530.1"/>
    <property type="molecule type" value="Genomic_DNA"/>
</dbReference>
<dbReference type="PATRIC" id="fig|1703.10.peg.2281"/>
<dbReference type="HAMAP" id="MF_00651">
    <property type="entry name" value="Nuclease_YqgF"/>
    <property type="match status" value="1"/>
</dbReference>
<keyword evidence="4 5" id="KW-0378">Hydrolase</keyword>
<evidence type="ECO:0000313" key="11">
    <source>
        <dbReference type="EMBL" id="PCC43530.1"/>
    </source>
</evidence>
<evidence type="ECO:0000256" key="1">
    <source>
        <dbReference type="ARBA" id="ARBA00022490"/>
    </source>
</evidence>
<dbReference type="KEGG" id="blin:BLSMQ_2212"/>
<evidence type="ECO:0000256" key="4">
    <source>
        <dbReference type="ARBA" id="ARBA00022801"/>
    </source>
</evidence>
<dbReference type="NCBIfam" id="TIGR00250">
    <property type="entry name" value="RNAse_H_YqgF"/>
    <property type="match status" value="1"/>
</dbReference>
<dbReference type="EMBL" id="FXZB01000001">
    <property type="protein sequence ID" value="SMX62835.1"/>
    <property type="molecule type" value="Genomic_DNA"/>
</dbReference>
<feature type="domain" description="YqgF/RNase H-like" evidence="6">
    <location>
        <begin position="6"/>
        <end position="106"/>
    </location>
</feature>
<dbReference type="EMBL" id="CP025334">
    <property type="protein sequence ID" value="AZT97506.1"/>
    <property type="molecule type" value="Genomic_DNA"/>
</dbReference>
<dbReference type="Proteomes" id="UP000217720">
    <property type="component" value="Unassembled WGS sequence"/>
</dbReference>
<reference evidence="20 21" key="3">
    <citation type="journal article" date="2017" name="Elife">
        <title>Extensive horizontal gene transfer in cheese-associated bacteria.</title>
        <authorList>
            <person name="Bonham K.S."/>
            <person name="Wolfe B.E."/>
            <person name="Dutton R.J."/>
        </authorList>
    </citation>
    <scope>NUCLEOTIDE SEQUENCE [LARGE SCALE GENOMIC DNA]</scope>
    <source>
        <strain evidence="14 22">738_8</strain>
        <strain evidence="13 21">900_6</strain>
        <strain evidence="12 20">947_7</strain>
        <strain evidence="11 24">962_8</strain>
        <strain evidence="10 23">JB5</strain>
    </source>
</reference>
<evidence type="ECO:0000313" key="30">
    <source>
        <dbReference type="Proteomes" id="UP000297736"/>
    </source>
</evidence>
<dbReference type="SMART" id="SM00732">
    <property type="entry name" value="YqgFc"/>
    <property type="match status" value="1"/>
</dbReference>
<evidence type="ECO:0000313" key="12">
    <source>
        <dbReference type="EMBL" id="PCC47107.1"/>
    </source>
</evidence>